<keyword evidence="3" id="KW-1185">Reference proteome</keyword>
<feature type="region of interest" description="Disordered" evidence="1">
    <location>
        <begin position="1"/>
        <end position="25"/>
    </location>
</feature>
<dbReference type="EMBL" id="JBHSLU010000113">
    <property type="protein sequence ID" value="MFC5508734.1"/>
    <property type="molecule type" value="Genomic_DNA"/>
</dbReference>
<gene>
    <name evidence="2" type="ORF">ACFPN9_26210</name>
</gene>
<comment type="caution">
    <text evidence="2">The sequence shown here is derived from an EMBL/GenBank/DDBJ whole genome shotgun (WGS) entry which is preliminary data.</text>
</comment>
<proteinExistence type="predicted"/>
<evidence type="ECO:0000313" key="2">
    <source>
        <dbReference type="EMBL" id="MFC5508734.1"/>
    </source>
</evidence>
<reference evidence="3" key="1">
    <citation type="journal article" date="2019" name="Int. J. Syst. Evol. Microbiol.">
        <title>The Global Catalogue of Microorganisms (GCM) 10K type strain sequencing project: providing services to taxonomists for standard genome sequencing and annotation.</title>
        <authorList>
            <consortium name="The Broad Institute Genomics Platform"/>
            <consortium name="The Broad Institute Genome Sequencing Center for Infectious Disease"/>
            <person name="Wu L."/>
            <person name="Ma J."/>
        </authorList>
    </citation>
    <scope>NUCLEOTIDE SEQUENCE [LARGE SCALE GENOMIC DNA]</scope>
    <source>
        <strain evidence="3">CCUG 43117</strain>
    </source>
</reference>
<feature type="region of interest" description="Disordered" evidence="1">
    <location>
        <begin position="179"/>
        <end position="260"/>
    </location>
</feature>
<organism evidence="2 3">
    <name type="scientific">Bosea massiliensis</name>
    <dbReference type="NCBI Taxonomy" id="151419"/>
    <lineage>
        <taxon>Bacteria</taxon>
        <taxon>Pseudomonadati</taxon>
        <taxon>Pseudomonadota</taxon>
        <taxon>Alphaproteobacteria</taxon>
        <taxon>Hyphomicrobiales</taxon>
        <taxon>Boseaceae</taxon>
        <taxon>Bosea</taxon>
    </lineage>
</organism>
<name>A0ABW0PD49_9HYPH</name>
<dbReference type="Proteomes" id="UP001596060">
    <property type="component" value="Unassembled WGS sequence"/>
</dbReference>
<evidence type="ECO:0000313" key="3">
    <source>
        <dbReference type="Proteomes" id="UP001596060"/>
    </source>
</evidence>
<protein>
    <submittedName>
        <fullName evidence="2">Uncharacterized protein</fullName>
    </submittedName>
</protein>
<dbReference type="RefSeq" id="WP_377817906.1">
    <property type="nucleotide sequence ID" value="NZ_JBHSLU010000113.1"/>
</dbReference>
<evidence type="ECO:0000256" key="1">
    <source>
        <dbReference type="SAM" id="MobiDB-lite"/>
    </source>
</evidence>
<sequence>MTAETKEPGAAATAPRLRSKASRLNPLQADPIGARAMSAGATWEIRIGQCVLGYTRPTAKKRRSFLLARKRLRELMDLMTLRYGGPCRTKRAHDYLTFAVAHLVHVASNPDTYSLIWARDWTPDIDLHDVRKVVATVEFRPRYWSADQAAFYLRVTADERDGLLITTIGCVGSSKADRKLRRKRREVERRREQRRKQGAKPRAQYEAESISAEAARTGVSVSTIKRRRAARRRGAEPCMTDSMSSKMTGEGHTWFTPSRTGSISPLMARVLRSTAAALRGEPRHPPIEPNPSPSPAVVALRRMMAQRLREVVREEDAA</sequence>
<accession>A0ABW0PD49</accession>